<feature type="compositionally biased region" description="Basic and acidic residues" evidence="1">
    <location>
        <begin position="48"/>
        <end position="68"/>
    </location>
</feature>
<evidence type="ECO:0000256" key="1">
    <source>
        <dbReference type="SAM" id="MobiDB-lite"/>
    </source>
</evidence>
<organism evidence="3 4">
    <name type="scientific">Acrobeloides nanus</name>
    <dbReference type="NCBI Taxonomy" id="290746"/>
    <lineage>
        <taxon>Eukaryota</taxon>
        <taxon>Metazoa</taxon>
        <taxon>Ecdysozoa</taxon>
        <taxon>Nematoda</taxon>
        <taxon>Chromadorea</taxon>
        <taxon>Rhabditida</taxon>
        <taxon>Tylenchina</taxon>
        <taxon>Cephalobomorpha</taxon>
        <taxon>Cephaloboidea</taxon>
        <taxon>Cephalobidae</taxon>
        <taxon>Acrobeloides</taxon>
    </lineage>
</organism>
<reference evidence="4" key="1">
    <citation type="submission" date="2022-11" db="UniProtKB">
        <authorList>
            <consortium name="WormBaseParasite"/>
        </authorList>
    </citation>
    <scope>IDENTIFICATION</scope>
</reference>
<name>A0A914DST4_9BILA</name>
<accession>A0A914DST4</accession>
<protein>
    <submittedName>
        <fullName evidence="4">ShKT domain-containing protein</fullName>
    </submittedName>
</protein>
<evidence type="ECO:0000313" key="4">
    <source>
        <dbReference type="WBParaSite" id="ACRNAN_scaffold3616.g6830.t1"/>
    </source>
</evidence>
<feature type="chain" id="PRO_5038116093" evidence="2">
    <location>
        <begin position="23"/>
        <end position="205"/>
    </location>
</feature>
<keyword evidence="2" id="KW-0732">Signal</keyword>
<feature type="region of interest" description="Disordered" evidence="1">
    <location>
        <begin position="48"/>
        <end position="69"/>
    </location>
</feature>
<dbReference type="AlphaFoldDB" id="A0A914DST4"/>
<evidence type="ECO:0000313" key="3">
    <source>
        <dbReference type="Proteomes" id="UP000887540"/>
    </source>
</evidence>
<proteinExistence type="predicted"/>
<dbReference type="Proteomes" id="UP000887540">
    <property type="component" value="Unplaced"/>
</dbReference>
<dbReference type="WBParaSite" id="ACRNAN_scaffold3616.g6830.t1">
    <property type="protein sequence ID" value="ACRNAN_scaffold3616.g6830.t1"/>
    <property type="gene ID" value="ACRNAN_scaffold3616.g6830"/>
</dbReference>
<sequence length="205" mass="23434">MLYKNNFLYLDIITLFLALAKAKTRAKDKAKVLALLFSLAKAKAKEKGKAKTKAKEKANAKDKAKANDRLLQPEAKKAALRNLMRILPIDQAVDIAPIIRKQSWFGGASEKNPLSFGNMRKFWWKKIVNWLRNGKKGHEIPSQSTSTSPPNPNCFDKEKRPGVCKTYKDKKICDNRQHKQYYYARVNCAKTCGIWFGNARNRFLA</sequence>
<evidence type="ECO:0000256" key="2">
    <source>
        <dbReference type="SAM" id="SignalP"/>
    </source>
</evidence>
<feature type="signal peptide" evidence="2">
    <location>
        <begin position="1"/>
        <end position="22"/>
    </location>
</feature>
<keyword evidence="3" id="KW-1185">Reference proteome</keyword>